<dbReference type="Gene3D" id="1.10.287.410">
    <property type="match status" value="1"/>
</dbReference>
<dbReference type="InterPro" id="IPR033124">
    <property type="entry name" value="Ser_caboxypep_his_AS"/>
</dbReference>
<protein>
    <submittedName>
        <fullName evidence="7">Peptidase S10, serine carboxypeptidase</fullName>
    </submittedName>
</protein>
<dbReference type="PROSITE" id="PS00560">
    <property type="entry name" value="CARBOXYPEPT_SER_HIS"/>
    <property type="match status" value="1"/>
</dbReference>
<evidence type="ECO:0000256" key="1">
    <source>
        <dbReference type="ARBA" id="ARBA00009431"/>
    </source>
</evidence>
<dbReference type="EMBL" id="KV784378">
    <property type="protein sequence ID" value="OEU08797.1"/>
    <property type="molecule type" value="Genomic_DNA"/>
</dbReference>
<dbReference type="OrthoDB" id="443318at2759"/>
<evidence type="ECO:0000256" key="6">
    <source>
        <dbReference type="SAM" id="MobiDB-lite"/>
    </source>
</evidence>
<evidence type="ECO:0000256" key="2">
    <source>
        <dbReference type="ARBA" id="ARBA00022645"/>
    </source>
</evidence>
<keyword evidence="5" id="KW-0325">Glycoprotein</keyword>
<reference evidence="7 8" key="1">
    <citation type="submission" date="2016-09" db="EMBL/GenBank/DDBJ databases">
        <title>Extensive genetic diversity and differential bi-allelic expression allows diatom success in the polar Southern Ocean.</title>
        <authorList>
            <consortium name="DOE Joint Genome Institute"/>
            <person name="Mock T."/>
            <person name="Otillar R.P."/>
            <person name="Strauss J."/>
            <person name="Dupont C."/>
            <person name="Frickenhaus S."/>
            <person name="Maumus F."/>
            <person name="Mcmullan M."/>
            <person name="Sanges R."/>
            <person name="Schmutz J."/>
            <person name="Toseland A."/>
            <person name="Valas R."/>
            <person name="Veluchamy A."/>
            <person name="Ward B.J."/>
            <person name="Allen A."/>
            <person name="Barry K."/>
            <person name="Falciatore A."/>
            <person name="Ferrante M."/>
            <person name="Fortunato A.E."/>
            <person name="Gloeckner G."/>
            <person name="Gruber A."/>
            <person name="Hipkin R."/>
            <person name="Janech M."/>
            <person name="Kroth P."/>
            <person name="Leese F."/>
            <person name="Lindquist E."/>
            <person name="Lyon B.R."/>
            <person name="Martin J."/>
            <person name="Mayer C."/>
            <person name="Parker M."/>
            <person name="Quesneville H."/>
            <person name="Raymond J."/>
            <person name="Uhlig C."/>
            <person name="Valentin K.U."/>
            <person name="Worden A.Z."/>
            <person name="Armbrust E.V."/>
            <person name="Bowler C."/>
            <person name="Green B."/>
            <person name="Moulton V."/>
            <person name="Van Oosterhout C."/>
            <person name="Grigoriev I."/>
        </authorList>
    </citation>
    <scope>NUCLEOTIDE SEQUENCE [LARGE SCALE GENOMIC DNA]</scope>
    <source>
        <strain evidence="7 8">CCMP1102</strain>
    </source>
</reference>
<dbReference type="PANTHER" id="PTHR11802">
    <property type="entry name" value="SERINE PROTEASE FAMILY S10 SERINE CARBOXYPEPTIDASE"/>
    <property type="match status" value="1"/>
</dbReference>
<feature type="region of interest" description="Disordered" evidence="6">
    <location>
        <begin position="1"/>
        <end position="20"/>
    </location>
</feature>
<dbReference type="AlphaFoldDB" id="A0A1E7ESH8"/>
<name>A0A1E7ESH8_9STRA</name>
<evidence type="ECO:0000313" key="8">
    <source>
        <dbReference type="Proteomes" id="UP000095751"/>
    </source>
</evidence>
<proteinExistence type="inferred from homology"/>
<evidence type="ECO:0000256" key="5">
    <source>
        <dbReference type="ARBA" id="ARBA00023180"/>
    </source>
</evidence>
<keyword evidence="8" id="KW-1185">Reference proteome</keyword>
<dbReference type="KEGG" id="fcy:FRACYDRAFT_277512"/>
<comment type="similarity">
    <text evidence="1">Belongs to the peptidase S10 family.</text>
</comment>
<dbReference type="InParanoid" id="A0A1E7ESH8"/>
<dbReference type="InterPro" id="IPR029058">
    <property type="entry name" value="AB_hydrolase_fold"/>
</dbReference>
<dbReference type="Pfam" id="PF00450">
    <property type="entry name" value="Peptidase_S10"/>
    <property type="match status" value="1"/>
</dbReference>
<dbReference type="GO" id="GO:0004185">
    <property type="term" value="F:serine-type carboxypeptidase activity"/>
    <property type="evidence" value="ECO:0007669"/>
    <property type="project" value="InterPro"/>
</dbReference>
<dbReference type="PANTHER" id="PTHR11802:SF113">
    <property type="entry name" value="SERINE CARBOXYPEPTIDASE CTSA-4.1"/>
    <property type="match status" value="1"/>
</dbReference>
<evidence type="ECO:0000256" key="3">
    <source>
        <dbReference type="ARBA" id="ARBA00022670"/>
    </source>
</evidence>
<dbReference type="InterPro" id="IPR001563">
    <property type="entry name" value="Peptidase_S10"/>
</dbReference>
<gene>
    <name evidence="7" type="ORF">FRACYDRAFT_277512</name>
</gene>
<keyword evidence="2 7" id="KW-0121">Carboxypeptidase</keyword>
<dbReference type="Proteomes" id="UP000095751">
    <property type="component" value="Unassembled WGS sequence"/>
</dbReference>
<dbReference type="Gene3D" id="3.40.50.1820">
    <property type="entry name" value="alpha/beta hydrolase"/>
    <property type="match status" value="2"/>
</dbReference>
<accession>A0A1E7ESH8</accession>
<feature type="compositionally biased region" description="Acidic residues" evidence="6">
    <location>
        <begin position="1"/>
        <end position="10"/>
    </location>
</feature>
<evidence type="ECO:0000313" key="7">
    <source>
        <dbReference type="EMBL" id="OEU08797.1"/>
    </source>
</evidence>
<evidence type="ECO:0000256" key="4">
    <source>
        <dbReference type="ARBA" id="ARBA00022801"/>
    </source>
</evidence>
<organism evidence="7 8">
    <name type="scientific">Fragilariopsis cylindrus CCMP1102</name>
    <dbReference type="NCBI Taxonomy" id="635003"/>
    <lineage>
        <taxon>Eukaryota</taxon>
        <taxon>Sar</taxon>
        <taxon>Stramenopiles</taxon>
        <taxon>Ochrophyta</taxon>
        <taxon>Bacillariophyta</taxon>
        <taxon>Bacillariophyceae</taxon>
        <taxon>Bacillariophycidae</taxon>
        <taxon>Bacillariales</taxon>
        <taxon>Bacillariaceae</taxon>
        <taxon>Fragilariopsis</taxon>
    </lineage>
</organism>
<keyword evidence="3" id="KW-0645">Protease</keyword>
<sequence>MEKDSEEGEFCDSSSKSISGYMDVKGSKFDESGDKHLFFWMFEKRANEGEEEEKAKDDHDEDGDEIPFVVWLTGGPGCSSTLALLTENGPCKVNDDGKSTTVNPYSWTEAAHVLCPAGVGFSYGDENDSGEEMVGEDAYYFFQAFFKTIAHRIWQGNQSPCETCDQINFAGLAIGNGLTAPEEQYKWYPEMVWNNSHHIKVVDESVYDAMKAAVPACTKLIHQCEAGDSTIDDFACQAAFVTCNIALTSPYQATGLNPYDIRKKCEVRPLCYDFSHVKDFLNLESTKKALNVDESHVHSWEACNFGINGKFHVDWMKDFSHYVADLLDAGFPALIYAGDVDFICNYLGNEAWTKNLDWSHKSDFQAAGSHDWEGGAGLARTSSGLTFLQVVDGGHMVPADQPEVSLTMLKTFLDGSDF</sequence>
<dbReference type="SUPFAM" id="SSF53474">
    <property type="entry name" value="alpha/beta-Hydrolases"/>
    <property type="match status" value="1"/>
</dbReference>
<keyword evidence="4" id="KW-0378">Hydrolase</keyword>
<dbReference type="GO" id="GO:0006508">
    <property type="term" value="P:proteolysis"/>
    <property type="evidence" value="ECO:0007669"/>
    <property type="project" value="UniProtKB-KW"/>
</dbReference>